<evidence type="ECO:0000313" key="3">
    <source>
        <dbReference type="Proteomes" id="UP001365128"/>
    </source>
</evidence>
<evidence type="ECO:0000313" key="2">
    <source>
        <dbReference type="EMBL" id="KAK7537794.1"/>
    </source>
</evidence>
<name>A0ABR1LRK2_9PEZI</name>
<reference evidence="2 3" key="1">
    <citation type="submission" date="2024-04" db="EMBL/GenBank/DDBJ databases">
        <title>Phyllosticta paracitricarpa is synonymous to the EU quarantine fungus P. citricarpa based on phylogenomic analyses.</title>
        <authorList>
            <consortium name="Lawrence Berkeley National Laboratory"/>
            <person name="Van Ingen-Buijs V.A."/>
            <person name="Van Westerhoven A.C."/>
            <person name="Haridas S."/>
            <person name="Skiadas P."/>
            <person name="Martin F."/>
            <person name="Groenewald J.Z."/>
            <person name="Crous P.W."/>
            <person name="Seidl M.F."/>
        </authorList>
    </citation>
    <scope>NUCLEOTIDE SEQUENCE [LARGE SCALE GENOMIC DNA]</scope>
    <source>
        <strain evidence="2 3">CBS 122670</strain>
    </source>
</reference>
<dbReference type="Proteomes" id="UP001365128">
    <property type="component" value="Unassembled WGS sequence"/>
</dbReference>
<feature type="transmembrane region" description="Helical" evidence="1">
    <location>
        <begin position="52"/>
        <end position="69"/>
    </location>
</feature>
<keyword evidence="3" id="KW-1185">Reference proteome</keyword>
<keyword evidence="1" id="KW-1133">Transmembrane helix</keyword>
<evidence type="ECO:0000256" key="1">
    <source>
        <dbReference type="SAM" id="Phobius"/>
    </source>
</evidence>
<keyword evidence="1" id="KW-0812">Transmembrane</keyword>
<protein>
    <submittedName>
        <fullName evidence="2">Uncharacterized protein</fullName>
    </submittedName>
</protein>
<dbReference type="EMBL" id="JBBPDW010000033">
    <property type="protein sequence ID" value="KAK7537794.1"/>
    <property type="molecule type" value="Genomic_DNA"/>
</dbReference>
<proteinExistence type="predicted"/>
<feature type="transmembrane region" description="Helical" evidence="1">
    <location>
        <begin position="20"/>
        <end position="40"/>
    </location>
</feature>
<gene>
    <name evidence="2" type="ORF">IWX46DRAFT_250720</name>
</gene>
<organism evidence="2 3">
    <name type="scientific">Phyllosticta citricarpa</name>
    <dbReference type="NCBI Taxonomy" id="55181"/>
    <lineage>
        <taxon>Eukaryota</taxon>
        <taxon>Fungi</taxon>
        <taxon>Dikarya</taxon>
        <taxon>Ascomycota</taxon>
        <taxon>Pezizomycotina</taxon>
        <taxon>Dothideomycetes</taxon>
        <taxon>Dothideomycetes incertae sedis</taxon>
        <taxon>Botryosphaeriales</taxon>
        <taxon>Phyllostictaceae</taxon>
        <taxon>Phyllosticta</taxon>
    </lineage>
</organism>
<sequence length="78" mass="8660">MVDGQDRWMNAAALRFSLLLWPAGYLPTCLAWPGLAWPVLSCFRAARLNQSILALLLILLLLLLLLLLLPTCLPSSSR</sequence>
<comment type="caution">
    <text evidence="2">The sequence shown here is derived from an EMBL/GenBank/DDBJ whole genome shotgun (WGS) entry which is preliminary data.</text>
</comment>
<accession>A0ABR1LRK2</accession>
<keyword evidence="1" id="KW-0472">Membrane</keyword>